<reference evidence="4" key="2">
    <citation type="submission" date="2012-11" db="EMBL/GenBank/DDBJ databases">
        <authorList>
            <person name="Kuo A."/>
            <person name="Curtis B.A."/>
            <person name="Tanifuji G."/>
            <person name="Burki F."/>
            <person name="Gruber A."/>
            <person name="Irimia M."/>
            <person name="Maruyama S."/>
            <person name="Arias M.C."/>
            <person name="Ball S.G."/>
            <person name="Gile G.H."/>
            <person name="Hirakawa Y."/>
            <person name="Hopkins J.F."/>
            <person name="Rensing S.A."/>
            <person name="Schmutz J."/>
            <person name="Symeonidi A."/>
            <person name="Elias M."/>
            <person name="Eveleigh R.J."/>
            <person name="Herman E.K."/>
            <person name="Klute M.J."/>
            <person name="Nakayama T."/>
            <person name="Obornik M."/>
            <person name="Reyes-Prieto A."/>
            <person name="Armbrust E.V."/>
            <person name="Aves S.J."/>
            <person name="Beiko R.G."/>
            <person name="Coutinho P."/>
            <person name="Dacks J.B."/>
            <person name="Durnford D.G."/>
            <person name="Fast N.M."/>
            <person name="Green B.R."/>
            <person name="Grisdale C."/>
            <person name="Hempe F."/>
            <person name="Henrissat B."/>
            <person name="Hoppner M.P."/>
            <person name="Ishida K.-I."/>
            <person name="Kim E."/>
            <person name="Koreny L."/>
            <person name="Kroth P.G."/>
            <person name="Liu Y."/>
            <person name="Malik S.-B."/>
            <person name="Maier U.G."/>
            <person name="McRose D."/>
            <person name="Mock T."/>
            <person name="Neilson J.A."/>
            <person name="Onodera N.T."/>
            <person name="Poole A.M."/>
            <person name="Pritham E.J."/>
            <person name="Richards T.A."/>
            <person name="Rocap G."/>
            <person name="Roy S.W."/>
            <person name="Sarai C."/>
            <person name="Schaack S."/>
            <person name="Shirato S."/>
            <person name="Slamovits C.H."/>
            <person name="Spencer D.F."/>
            <person name="Suzuki S."/>
            <person name="Worden A.Z."/>
            <person name="Zauner S."/>
            <person name="Barry K."/>
            <person name="Bell C."/>
            <person name="Bharti A.K."/>
            <person name="Crow J.A."/>
            <person name="Grimwood J."/>
            <person name="Kramer R."/>
            <person name="Lindquist E."/>
            <person name="Lucas S."/>
            <person name="Salamov A."/>
            <person name="McFadden G.I."/>
            <person name="Lane C.E."/>
            <person name="Keeling P.J."/>
            <person name="Gray M.W."/>
            <person name="Grigoriev I.V."/>
            <person name="Archibald J.M."/>
        </authorList>
    </citation>
    <scope>NUCLEOTIDE SEQUENCE</scope>
    <source>
        <strain evidence="4">CCMP2712</strain>
    </source>
</reference>
<evidence type="ECO:0000313" key="4">
    <source>
        <dbReference type="Proteomes" id="UP000011087"/>
    </source>
</evidence>
<evidence type="ECO:0000256" key="1">
    <source>
        <dbReference type="SAM" id="Phobius"/>
    </source>
</evidence>
<reference evidence="3" key="3">
    <citation type="submission" date="2015-06" db="UniProtKB">
        <authorList>
            <consortium name="EnsemblProtists"/>
        </authorList>
    </citation>
    <scope>IDENTIFICATION</scope>
</reference>
<keyword evidence="1" id="KW-0472">Membrane</keyword>
<dbReference type="HOGENOM" id="CLU_2150670_0_0_1"/>
<keyword evidence="1" id="KW-1133">Transmembrane helix</keyword>
<dbReference type="RefSeq" id="XP_005835989.1">
    <property type="nucleotide sequence ID" value="XM_005835932.1"/>
</dbReference>
<accession>L1JLH2</accession>
<evidence type="ECO:0000313" key="2">
    <source>
        <dbReference type="EMBL" id="EKX49009.1"/>
    </source>
</evidence>
<dbReference type="EnsemblProtists" id="EKX49009">
    <property type="protein sequence ID" value="EKX49009"/>
    <property type="gene ID" value="GUITHDRAFT_151581"/>
</dbReference>
<feature type="transmembrane region" description="Helical" evidence="1">
    <location>
        <begin position="39"/>
        <end position="59"/>
    </location>
</feature>
<proteinExistence type="predicted"/>
<dbReference type="EMBL" id="JH992983">
    <property type="protein sequence ID" value="EKX49009.1"/>
    <property type="molecule type" value="Genomic_DNA"/>
</dbReference>
<sequence>MGHARRVARACGGYSMLWRSIRQILIFVRPRDIMKAWHFLRVVGIIKALALSPVIFRSIFGSFTILRVMISWLNKGWGGAFNFILRRKAPLRDREVKVDAVRSLRKQAKLKL</sequence>
<dbReference type="PaxDb" id="55529-EKX49009"/>
<reference evidence="2 4" key="1">
    <citation type="journal article" date="2012" name="Nature">
        <title>Algal genomes reveal evolutionary mosaicism and the fate of nucleomorphs.</title>
        <authorList>
            <consortium name="DOE Joint Genome Institute"/>
            <person name="Curtis B.A."/>
            <person name="Tanifuji G."/>
            <person name="Burki F."/>
            <person name="Gruber A."/>
            <person name="Irimia M."/>
            <person name="Maruyama S."/>
            <person name="Arias M.C."/>
            <person name="Ball S.G."/>
            <person name="Gile G.H."/>
            <person name="Hirakawa Y."/>
            <person name="Hopkins J.F."/>
            <person name="Kuo A."/>
            <person name="Rensing S.A."/>
            <person name="Schmutz J."/>
            <person name="Symeonidi A."/>
            <person name="Elias M."/>
            <person name="Eveleigh R.J."/>
            <person name="Herman E.K."/>
            <person name="Klute M.J."/>
            <person name="Nakayama T."/>
            <person name="Obornik M."/>
            <person name="Reyes-Prieto A."/>
            <person name="Armbrust E.V."/>
            <person name="Aves S.J."/>
            <person name="Beiko R.G."/>
            <person name="Coutinho P."/>
            <person name="Dacks J.B."/>
            <person name="Durnford D.G."/>
            <person name="Fast N.M."/>
            <person name="Green B.R."/>
            <person name="Grisdale C.J."/>
            <person name="Hempel F."/>
            <person name="Henrissat B."/>
            <person name="Hoppner M.P."/>
            <person name="Ishida K."/>
            <person name="Kim E."/>
            <person name="Koreny L."/>
            <person name="Kroth P.G."/>
            <person name="Liu Y."/>
            <person name="Malik S.B."/>
            <person name="Maier U.G."/>
            <person name="McRose D."/>
            <person name="Mock T."/>
            <person name="Neilson J.A."/>
            <person name="Onodera N.T."/>
            <person name="Poole A.M."/>
            <person name="Pritham E.J."/>
            <person name="Richards T.A."/>
            <person name="Rocap G."/>
            <person name="Roy S.W."/>
            <person name="Sarai C."/>
            <person name="Schaack S."/>
            <person name="Shirato S."/>
            <person name="Slamovits C.H."/>
            <person name="Spencer D.F."/>
            <person name="Suzuki S."/>
            <person name="Worden A.Z."/>
            <person name="Zauner S."/>
            <person name="Barry K."/>
            <person name="Bell C."/>
            <person name="Bharti A.K."/>
            <person name="Crow J.A."/>
            <person name="Grimwood J."/>
            <person name="Kramer R."/>
            <person name="Lindquist E."/>
            <person name="Lucas S."/>
            <person name="Salamov A."/>
            <person name="McFadden G.I."/>
            <person name="Lane C.E."/>
            <person name="Keeling P.J."/>
            <person name="Gray M.W."/>
            <person name="Grigoriev I.V."/>
            <person name="Archibald J.M."/>
        </authorList>
    </citation>
    <scope>NUCLEOTIDE SEQUENCE</scope>
    <source>
        <strain evidence="2 4">CCMP2712</strain>
    </source>
</reference>
<name>L1JLH2_GUITC</name>
<protein>
    <submittedName>
        <fullName evidence="2 3">Uncharacterized protein</fullName>
    </submittedName>
</protein>
<organism evidence="2">
    <name type="scientific">Guillardia theta (strain CCMP2712)</name>
    <name type="common">Cryptophyte</name>
    <dbReference type="NCBI Taxonomy" id="905079"/>
    <lineage>
        <taxon>Eukaryota</taxon>
        <taxon>Cryptophyceae</taxon>
        <taxon>Pyrenomonadales</taxon>
        <taxon>Geminigeraceae</taxon>
        <taxon>Guillardia</taxon>
    </lineage>
</organism>
<feature type="transmembrane region" description="Helical" evidence="1">
    <location>
        <begin position="65"/>
        <end position="85"/>
    </location>
</feature>
<dbReference type="AlphaFoldDB" id="L1JLH2"/>
<dbReference type="GeneID" id="17305762"/>
<evidence type="ECO:0000313" key="3">
    <source>
        <dbReference type="EnsemblProtists" id="EKX49009"/>
    </source>
</evidence>
<dbReference type="Proteomes" id="UP000011087">
    <property type="component" value="Unassembled WGS sequence"/>
</dbReference>
<gene>
    <name evidence="2" type="ORF">GUITHDRAFT_151581</name>
</gene>
<keyword evidence="4" id="KW-1185">Reference proteome</keyword>
<keyword evidence="1" id="KW-0812">Transmembrane</keyword>
<dbReference type="KEGG" id="gtt:GUITHDRAFT_151581"/>